<protein>
    <recommendedName>
        <fullName evidence="5">Disease resistance R13L4/SHOC-2-like LRR domain-containing protein</fullName>
    </recommendedName>
</protein>
<dbReference type="Pfam" id="PF13855">
    <property type="entry name" value="LRR_8"/>
    <property type="match status" value="2"/>
</dbReference>
<evidence type="ECO:0000313" key="7">
    <source>
        <dbReference type="Proteomes" id="UP000238426"/>
    </source>
</evidence>
<accession>A0A2T1N9G3</accession>
<dbReference type="Gene3D" id="3.80.10.10">
    <property type="entry name" value="Ribonuclease Inhibitor"/>
    <property type="match status" value="1"/>
</dbReference>
<dbReference type="SMART" id="SM00365">
    <property type="entry name" value="LRR_SD22"/>
    <property type="match status" value="5"/>
</dbReference>
<feature type="domain" description="Disease resistance R13L4/SHOC-2-like LRR" evidence="5">
    <location>
        <begin position="552"/>
        <end position="663"/>
    </location>
</feature>
<dbReference type="GO" id="GO:0005737">
    <property type="term" value="C:cytoplasm"/>
    <property type="evidence" value="ECO:0007669"/>
    <property type="project" value="TreeGrafter"/>
</dbReference>
<dbReference type="Pfam" id="PF23598">
    <property type="entry name" value="LRR_14"/>
    <property type="match status" value="1"/>
</dbReference>
<keyword evidence="3" id="KW-0175">Coiled coil</keyword>
<feature type="compositionally biased region" description="Basic and acidic residues" evidence="4">
    <location>
        <begin position="162"/>
        <end position="177"/>
    </location>
</feature>
<reference evidence="6 7" key="1">
    <citation type="submission" date="2018-03" db="EMBL/GenBank/DDBJ databases">
        <title>Mesoflavibacter sp. HG37 and Mesoflavibacter sp. HG96 sp.nov., two marine bacteria isolated from seawater of Western Pacific Ocean.</title>
        <authorList>
            <person name="Cheng H."/>
            <person name="Wu Y.-H."/>
            <person name="Guo L.-L."/>
            <person name="Xu X.-W."/>
        </authorList>
    </citation>
    <scope>NUCLEOTIDE SEQUENCE [LARGE SCALE GENOMIC DNA]</scope>
    <source>
        <strain evidence="6 7">KCTC 32269</strain>
    </source>
</reference>
<evidence type="ECO:0000256" key="2">
    <source>
        <dbReference type="ARBA" id="ARBA00022737"/>
    </source>
</evidence>
<organism evidence="6 7">
    <name type="scientific">Aurantibacter aestuarii</name>
    <dbReference type="NCBI Taxonomy" id="1266046"/>
    <lineage>
        <taxon>Bacteria</taxon>
        <taxon>Pseudomonadati</taxon>
        <taxon>Bacteroidota</taxon>
        <taxon>Flavobacteriia</taxon>
        <taxon>Flavobacteriales</taxon>
        <taxon>Flavobacteriaceae</taxon>
        <taxon>Aurantibacter</taxon>
    </lineage>
</organism>
<dbReference type="PANTHER" id="PTHR48051">
    <property type="match status" value="1"/>
</dbReference>
<evidence type="ECO:0000256" key="1">
    <source>
        <dbReference type="ARBA" id="ARBA00022614"/>
    </source>
</evidence>
<dbReference type="SMART" id="SM00369">
    <property type="entry name" value="LRR_TYP"/>
    <property type="match status" value="7"/>
</dbReference>
<feature type="coiled-coil region" evidence="3">
    <location>
        <begin position="310"/>
        <end position="341"/>
    </location>
</feature>
<dbReference type="InterPro" id="IPR001611">
    <property type="entry name" value="Leu-rich_rpt"/>
</dbReference>
<keyword evidence="2" id="KW-0677">Repeat</keyword>
<dbReference type="Proteomes" id="UP000238426">
    <property type="component" value="Unassembled WGS sequence"/>
</dbReference>
<dbReference type="PANTHER" id="PTHR48051:SF1">
    <property type="entry name" value="RAS SUPPRESSOR PROTEIN 1"/>
    <property type="match status" value="1"/>
</dbReference>
<dbReference type="AlphaFoldDB" id="A0A2T1N9G3"/>
<dbReference type="EMBL" id="PXOQ01000009">
    <property type="protein sequence ID" value="PSG88516.1"/>
    <property type="molecule type" value="Genomic_DNA"/>
</dbReference>
<comment type="caution">
    <text evidence="6">The sequence shown here is derived from an EMBL/GenBank/DDBJ whole genome shotgun (WGS) entry which is preliminary data.</text>
</comment>
<dbReference type="OrthoDB" id="1466621at2"/>
<evidence type="ECO:0000256" key="3">
    <source>
        <dbReference type="SAM" id="Coils"/>
    </source>
</evidence>
<feature type="compositionally biased region" description="Low complexity" evidence="4">
    <location>
        <begin position="178"/>
        <end position="190"/>
    </location>
</feature>
<dbReference type="SUPFAM" id="SSF52058">
    <property type="entry name" value="L domain-like"/>
    <property type="match status" value="1"/>
</dbReference>
<gene>
    <name evidence="6" type="ORF">C7H52_09465</name>
</gene>
<dbReference type="RefSeq" id="WP_106463656.1">
    <property type="nucleotide sequence ID" value="NZ_PXOQ01000009.1"/>
</dbReference>
<dbReference type="InterPro" id="IPR055414">
    <property type="entry name" value="LRR_R13L4/SHOC2-like"/>
</dbReference>
<evidence type="ECO:0000313" key="6">
    <source>
        <dbReference type="EMBL" id="PSG88516.1"/>
    </source>
</evidence>
<evidence type="ECO:0000259" key="5">
    <source>
        <dbReference type="Pfam" id="PF23598"/>
    </source>
</evidence>
<name>A0A2T1N9G3_9FLAO</name>
<dbReference type="InterPro" id="IPR050216">
    <property type="entry name" value="LRR_domain-containing"/>
</dbReference>
<sequence>MKYHLTFFVIFCFFSISFSQQTKCECYSKSGVKDKTGIGGWTSIIGTNSEGKQLQYHFYAAYFPPQELCIPRDNYWWQEVNAAILKAVKSHPIYKSSQIALQTDDPDATPKATNIAGQAFITQQKVNEIKSLPGTVVSVDAYIQDRFASKLQLCSDIGDERNIDKKSESNSKNKTLDKTSNSKSKNTNSSGAKGFIDSQNEQFLKQQELNQKLAEDLTQTFNKISDSWAKERDFQSKISSLTNIKSVNASSIISEARSKAQQINKAYAIRKQDALNQGVAATQNLVNSAQNEKQAIAGGILGAGLTALSQSSIEKERKKAQEKLENEKQQELKKLSQEIIDKFEPIKNQHEQAAMYAVKKDNEDYHLAQYEYAKCMIDNAYKIIVDDYACEKAKISKPVSKSKKGLSGKDYFDAYKRKKISKRPELNQKAVYFLELAIDAEPNNEDWIMERIEIELRDFFNITNPFETDIIIEVSRNEKTLPIGIGYMTNLKKLSVTHSQLTSIPESVGNLTKLIHLSLYDNKLTSFPKSILTLSNLEYLLLYHNYMPNLPEDIDKLKKLKQLHLAALSISTLPESIGNLSELEILNLEWNKLANLPKNLNGLNKLKSIYLNGNRFKIIPQNIQEITNLEILKLRDNLLGETEESLESIKYIYNLKKLKILDISKNSISVLPLGIENMSSLIELNISNNLISHLPEDLGNLQNLTVLNIENTYIKTFPESLQNLVSLRKLIVSESKKKSLKDDIKLIKKSNKQLKIEYR</sequence>
<dbReference type="InterPro" id="IPR003591">
    <property type="entry name" value="Leu-rich_rpt_typical-subtyp"/>
</dbReference>
<dbReference type="PROSITE" id="PS51450">
    <property type="entry name" value="LRR"/>
    <property type="match status" value="2"/>
</dbReference>
<dbReference type="SMART" id="SM00364">
    <property type="entry name" value="LRR_BAC"/>
    <property type="match status" value="8"/>
</dbReference>
<keyword evidence="7" id="KW-1185">Reference proteome</keyword>
<dbReference type="InterPro" id="IPR032675">
    <property type="entry name" value="LRR_dom_sf"/>
</dbReference>
<evidence type="ECO:0000256" key="4">
    <source>
        <dbReference type="SAM" id="MobiDB-lite"/>
    </source>
</evidence>
<proteinExistence type="predicted"/>
<feature type="region of interest" description="Disordered" evidence="4">
    <location>
        <begin position="162"/>
        <end position="195"/>
    </location>
</feature>
<keyword evidence="1" id="KW-0433">Leucine-rich repeat</keyword>